<dbReference type="EMBL" id="M16217">
    <property type="protein sequence ID" value="AAA19181.1"/>
    <property type="molecule type" value="Genomic_DNA"/>
</dbReference>
<evidence type="ECO:0000313" key="1">
    <source>
        <dbReference type="EMBL" id="AAA19181.1"/>
    </source>
</evidence>
<sequence length="46" mass="5717">MTKVCERHHSKKKTLSCFYNLVYLDIKRYLNIHQDIYLGERFLKRN</sequence>
<dbReference type="PIR" id="S42240">
    <property type="entry name" value="S42240"/>
</dbReference>
<proteinExistence type="predicted"/>
<protein>
    <submittedName>
        <fullName evidence="1">OrfD</fullName>
    </submittedName>
</protein>
<dbReference type="SMR" id="Q51952"/>
<dbReference type="AlphaFoldDB" id="Q51952"/>
<organism evidence="1">
    <name type="scientific">Staphylococcus aureus</name>
    <dbReference type="NCBI Taxonomy" id="1280"/>
    <lineage>
        <taxon>Bacteria</taxon>
        <taxon>Bacillati</taxon>
        <taxon>Bacillota</taxon>
        <taxon>Bacilli</taxon>
        <taxon>Bacillales</taxon>
        <taxon>Staphylococcaceae</taxon>
        <taxon>Staphylococcus</taxon>
    </lineage>
</organism>
<reference evidence="1" key="1">
    <citation type="journal article" date="1986" name="FEMS Microbiol. Lett.">
        <title>Determination of the complete nucleotide sequence of pNS1, a staphylococcal tetracycline-resistance plasmid propagated in Bacillus subtilis.</title>
        <authorList>
            <person name="Noguchi N."/>
            <person name="Aoki T."/>
            <person name="Sasatsu M."/>
            <person name="Kono M."/>
            <person name="Shishido K."/>
            <person name="Ando T."/>
        </authorList>
    </citation>
    <scope>NUCLEOTIDE SEQUENCE</scope>
    <source>
        <plasmid evidence="1">pNS1</plasmid>
    </source>
</reference>
<keyword evidence="1" id="KW-0614">Plasmid</keyword>
<accession>Q51952</accession>
<name>Q51952_STAAU</name>
<geneLocation type="plasmid" evidence="1">
    <name>pNS1</name>
</geneLocation>